<protein>
    <recommendedName>
        <fullName evidence="16">Heme sensor protein HssS</fullName>
        <ecNumber evidence="3">2.7.13.3</ecNumber>
    </recommendedName>
</protein>
<evidence type="ECO:0000256" key="6">
    <source>
        <dbReference type="ARBA" id="ARBA00022679"/>
    </source>
</evidence>
<dbReference type="SUPFAM" id="SSF47384">
    <property type="entry name" value="Homodimeric domain of signal transducing histidine kinase"/>
    <property type="match status" value="1"/>
</dbReference>
<evidence type="ECO:0000256" key="1">
    <source>
        <dbReference type="ARBA" id="ARBA00000085"/>
    </source>
</evidence>
<dbReference type="InterPro" id="IPR003661">
    <property type="entry name" value="HisK_dim/P_dom"/>
</dbReference>
<dbReference type="Pfam" id="PF00512">
    <property type="entry name" value="HisKA"/>
    <property type="match status" value="1"/>
</dbReference>
<dbReference type="InterPro" id="IPR036890">
    <property type="entry name" value="HATPase_C_sf"/>
</dbReference>
<dbReference type="Pfam" id="PF02518">
    <property type="entry name" value="HATPase_c"/>
    <property type="match status" value="1"/>
</dbReference>
<evidence type="ECO:0000256" key="16">
    <source>
        <dbReference type="ARBA" id="ARBA00040841"/>
    </source>
</evidence>
<keyword evidence="7 17" id="KW-0812">Transmembrane</keyword>
<dbReference type="FunFam" id="1.10.287.130:FF:000001">
    <property type="entry name" value="Two-component sensor histidine kinase"/>
    <property type="match status" value="1"/>
</dbReference>
<evidence type="ECO:0000256" key="14">
    <source>
        <dbReference type="ARBA" id="ARBA00023136"/>
    </source>
</evidence>
<keyword evidence="12" id="KW-0902">Two-component regulatory system</keyword>
<dbReference type="InterPro" id="IPR003594">
    <property type="entry name" value="HATPase_dom"/>
</dbReference>
<evidence type="ECO:0000259" key="18">
    <source>
        <dbReference type="PROSITE" id="PS50109"/>
    </source>
</evidence>
<evidence type="ECO:0000256" key="7">
    <source>
        <dbReference type="ARBA" id="ARBA00022692"/>
    </source>
</evidence>
<comment type="caution">
    <text evidence="20">The sequence shown here is derived from an EMBL/GenBank/DDBJ whole genome shotgun (WGS) entry which is preliminary data.</text>
</comment>
<dbReference type="GO" id="GO:0005886">
    <property type="term" value="C:plasma membrane"/>
    <property type="evidence" value="ECO:0007669"/>
    <property type="project" value="UniProtKB-SubCell"/>
</dbReference>
<dbReference type="OrthoDB" id="9813151at2"/>
<dbReference type="Gene3D" id="6.10.340.10">
    <property type="match status" value="1"/>
</dbReference>
<dbReference type="InterPro" id="IPR036097">
    <property type="entry name" value="HisK_dim/P_sf"/>
</dbReference>
<keyword evidence="6" id="KW-0808">Transferase</keyword>
<dbReference type="PANTHER" id="PTHR45528:SF11">
    <property type="entry name" value="HISTIDINE KINASE"/>
    <property type="match status" value="1"/>
</dbReference>
<feature type="domain" description="HAMP" evidence="19">
    <location>
        <begin position="174"/>
        <end position="226"/>
    </location>
</feature>
<evidence type="ECO:0000313" key="21">
    <source>
        <dbReference type="Proteomes" id="UP000626244"/>
    </source>
</evidence>
<evidence type="ECO:0000256" key="9">
    <source>
        <dbReference type="ARBA" id="ARBA00022777"/>
    </source>
</evidence>
<evidence type="ECO:0000259" key="19">
    <source>
        <dbReference type="PROSITE" id="PS50885"/>
    </source>
</evidence>
<dbReference type="InterPro" id="IPR005467">
    <property type="entry name" value="His_kinase_dom"/>
</dbReference>
<dbReference type="PANTHER" id="PTHR45528">
    <property type="entry name" value="SENSOR HISTIDINE KINASE CPXA"/>
    <property type="match status" value="1"/>
</dbReference>
<keyword evidence="10" id="KW-0067">ATP-binding</keyword>
<name>A0A8J3F0G0_9BACI</name>
<dbReference type="Pfam" id="PF00672">
    <property type="entry name" value="HAMP"/>
    <property type="match status" value="1"/>
</dbReference>
<gene>
    <name evidence="20" type="ORF">GCM10007380_28190</name>
</gene>
<dbReference type="PROSITE" id="PS50109">
    <property type="entry name" value="HIS_KIN"/>
    <property type="match status" value="1"/>
</dbReference>
<feature type="domain" description="Histidine kinase" evidence="18">
    <location>
        <begin position="234"/>
        <end position="446"/>
    </location>
</feature>
<organism evidence="20 21">
    <name type="scientific">Gottfriedia solisilvae</name>
    <dbReference type="NCBI Taxonomy" id="1516104"/>
    <lineage>
        <taxon>Bacteria</taxon>
        <taxon>Bacillati</taxon>
        <taxon>Bacillota</taxon>
        <taxon>Bacilli</taxon>
        <taxon>Bacillales</taxon>
        <taxon>Bacillaceae</taxon>
        <taxon>Gottfriedia</taxon>
    </lineage>
</organism>
<dbReference type="Proteomes" id="UP000626244">
    <property type="component" value="Unassembled WGS sequence"/>
</dbReference>
<comment type="catalytic activity">
    <reaction evidence="1">
        <text>ATP + protein L-histidine = ADP + protein N-phospho-L-histidine.</text>
        <dbReference type="EC" id="2.7.13.3"/>
    </reaction>
</comment>
<keyword evidence="5" id="KW-0597">Phosphoprotein</keyword>
<dbReference type="SMART" id="SM00387">
    <property type="entry name" value="HATPase_c"/>
    <property type="match status" value="1"/>
</dbReference>
<keyword evidence="4" id="KW-1003">Cell membrane</keyword>
<dbReference type="SUPFAM" id="SSF158472">
    <property type="entry name" value="HAMP domain-like"/>
    <property type="match status" value="1"/>
</dbReference>
<evidence type="ECO:0000256" key="15">
    <source>
        <dbReference type="ARBA" id="ARBA00037219"/>
    </source>
</evidence>
<dbReference type="InterPro" id="IPR050398">
    <property type="entry name" value="HssS/ArlS-like"/>
</dbReference>
<dbReference type="EC" id="2.7.13.3" evidence="3"/>
<dbReference type="FunFam" id="3.30.565.10:FF:000006">
    <property type="entry name" value="Sensor histidine kinase WalK"/>
    <property type="match status" value="1"/>
</dbReference>
<keyword evidence="9 20" id="KW-0418">Kinase</keyword>
<comment type="function">
    <text evidence="15">Member of the two-component regulatory system HssS/HssR involved in intracellular heme homeostasis and tempering of staphylococcal virulence. HssS functions as a heme sensor histidine kinase which is autophosphorylated at a histidine residue and transfers its phosphate group to an aspartate residue of HssR. HssR/HssS activates the expression of hrtAB, an efflux pump, in response to extracellular heme, hemin, hemoglobin or blood.</text>
</comment>
<evidence type="ECO:0000256" key="13">
    <source>
        <dbReference type="ARBA" id="ARBA00023026"/>
    </source>
</evidence>
<dbReference type="GO" id="GO:0000155">
    <property type="term" value="F:phosphorelay sensor kinase activity"/>
    <property type="evidence" value="ECO:0007669"/>
    <property type="project" value="InterPro"/>
</dbReference>
<evidence type="ECO:0000256" key="4">
    <source>
        <dbReference type="ARBA" id="ARBA00022475"/>
    </source>
</evidence>
<sequence>MKSIYTKLVFIFISVIILSLVFTFFIASKYFIKNIIAEVQEDLNEVGENFISIYQINDGNNQVETTLNMLSKNYSLTIYDGSYKVIIKNNAPKKFAVKKKNIESVLSGHHFPISKSSDKHPYIVGIPFERNGENYALFVQPNFERGFFKMHRILFSSLLTTLIIGSITFLFVAKLLVKPIKALTEATNEIAKGNYDVRVAVNRKDEIGFLSTHFNVMTEKLGKLEEMRSEFVSNVSHEIQSPLTSIKGFAKVLKNRELVNGKREHYISIIEEETERLSILSERLLKLASLDSDQHPFEPTMYHLDEQIRKVIVTLEPHWERKKLQLILNLPQTKIVADRLLLEQVWINLLQNAFKYSNNGGIISVDIIDQPHECSVIIKDNGIGISKENIERIFERFFQADQSRHKHGTGLGLSIVQKIIEMHEAKIMVNSMIGEGTSFTVILPKS</sequence>
<dbReference type="CDD" id="cd00082">
    <property type="entry name" value="HisKA"/>
    <property type="match status" value="1"/>
</dbReference>
<evidence type="ECO:0000256" key="5">
    <source>
        <dbReference type="ARBA" id="ARBA00022553"/>
    </source>
</evidence>
<dbReference type="SMART" id="SM00304">
    <property type="entry name" value="HAMP"/>
    <property type="match status" value="1"/>
</dbReference>
<dbReference type="InterPro" id="IPR003660">
    <property type="entry name" value="HAMP_dom"/>
</dbReference>
<dbReference type="EMBL" id="BMHB01000001">
    <property type="protein sequence ID" value="GGI15481.1"/>
    <property type="molecule type" value="Genomic_DNA"/>
</dbReference>
<dbReference type="Gene3D" id="3.30.565.10">
    <property type="entry name" value="Histidine kinase-like ATPase, C-terminal domain"/>
    <property type="match status" value="1"/>
</dbReference>
<dbReference type="InterPro" id="IPR004358">
    <property type="entry name" value="Sig_transdc_His_kin-like_C"/>
</dbReference>
<keyword evidence="13" id="KW-0843">Virulence</keyword>
<accession>A0A8J3F0G0</accession>
<evidence type="ECO:0000256" key="10">
    <source>
        <dbReference type="ARBA" id="ARBA00022840"/>
    </source>
</evidence>
<dbReference type="PROSITE" id="PS50885">
    <property type="entry name" value="HAMP"/>
    <property type="match status" value="1"/>
</dbReference>
<dbReference type="CDD" id="cd00075">
    <property type="entry name" value="HATPase"/>
    <property type="match status" value="1"/>
</dbReference>
<dbReference type="AlphaFoldDB" id="A0A8J3F0G0"/>
<dbReference type="GO" id="GO:0005524">
    <property type="term" value="F:ATP binding"/>
    <property type="evidence" value="ECO:0007669"/>
    <property type="project" value="UniProtKB-KW"/>
</dbReference>
<dbReference type="Gene3D" id="1.10.287.130">
    <property type="match status" value="1"/>
</dbReference>
<evidence type="ECO:0000256" key="17">
    <source>
        <dbReference type="SAM" id="Phobius"/>
    </source>
</evidence>
<keyword evidence="11 17" id="KW-1133">Transmembrane helix</keyword>
<dbReference type="SMART" id="SM00388">
    <property type="entry name" value="HisKA"/>
    <property type="match status" value="1"/>
</dbReference>
<feature type="transmembrane region" description="Helical" evidence="17">
    <location>
        <begin position="153"/>
        <end position="177"/>
    </location>
</feature>
<dbReference type="CDD" id="cd06225">
    <property type="entry name" value="HAMP"/>
    <property type="match status" value="1"/>
</dbReference>
<keyword evidence="21" id="KW-1185">Reference proteome</keyword>
<dbReference type="RefSeq" id="WP_087999739.1">
    <property type="nucleotide sequence ID" value="NZ_BMHB01000001.1"/>
</dbReference>
<reference evidence="21" key="1">
    <citation type="journal article" date="2019" name="Int. J. Syst. Evol. Microbiol.">
        <title>The Global Catalogue of Microorganisms (GCM) 10K type strain sequencing project: providing services to taxonomists for standard genome sequencing and annotation.</title>
        <authorList>
            <consortium name="The Broad Institute Genomics Platform"/>
            <consortium name="The Broad Institute Genome Sequencing Center for Infectious Disease"/>
            <person name="Wu L."/>
            <person name="Ma J."/>
        </authorList>
    </citation>
    <scope>NUCLEOTIDE SEQUENCE [LARGE SCALE GENOMIC DNA]</scope>
    <source>
        <strain evidence="21">CGMCC 1.14993</strain>
    </source>
</reference>
<proteinExistence type="predicted"/>
<evidence type="ECO:0000256" key="3">
    <source>
        <dbReference type="ARBA" id="ARBA00012438"/>
    </source>
</evidence>
<evidence type="ECO:0000256" key="2">
    <source>
        <dbReference type="ARBA" id="ARBA00004651"/>
    </source>
</evidence>
<keyword evidence="14 17" id="KW-0472">Membrane</keyword>
<comment type="subcellular location">
    <subcellularLocation>
        <location evidence="2">Cell membrane</location>
        <topology evidence="2">Multi-pass membrane protein</topology>
    </subcellularLocation>
</comment>
<evidence type="ECO:0000313" key="20">
    <source>
        <dbReference type="EMBL" id="GGI15481.1"/>
    </source>
</evidence>
<dbReference type="PRINTS" id="PR00344">
    <property type="entry name" value="BCTRLSENSOR"/>
</dbReference>
<dbReference type="SUPFAM" id="SSF55874">
    <property type="entry name" value="ATPase domain of HSP90 chaperone/DNA topoisomerase II/histidine kinase"/>
    <property type="match status" value="1"/>
</dbReference>
<feature type="transmembrane region" description="Helical" evidence="17">
    <location>
        <begin position="6"/>
        <end position="27"/>
    </location>
</feature>
<evidence type="ECO:0000256" key="11">
    <source>
        <dbReference type="ARBA" id="ARBA00022989"/>
    </source>
</evidence>
<evidence type="ECO:0000256" key="12">
    <source>
        <dbReference type="ARBA" id="ARBA00023012"/>
    </source>
</evidence>
<evidence type="ECO:0000256" key="8">
    <source>
        <dbReference type="ARBA" id="ARBA00022741"/>
    </source>
</evidence>
<keyword evidence="8" id="KW-0547">Nucleotide-binding</keyword>